<dbReference type="EMBL" id="AMZH03001766">
    <property type="protein sequence ID" value="RRT78087.1"/>
    <property type="molecule type" value="Genomic_DNA"/>
</dbReference>
<organism evidence="2 3">
    <name type="scientific">Ensete ventricosum</name>
    <name type="common">Abyssinian banana</name>
    <name type="synonym">Musa ensete</name>
    <dbReference type="NCBI Taxonomy" id="4639"/>
    <lineage>
        <taxon>Eukaryota</taxon>
        <taxon>Viridiplantae</taxon>
        <taxon>Streptophyta</taxon>
        <taxon>Embryophyta</taxon>
        <taxon>Tracheophyta</taxon>
        <taxon>Spermatophyta</taxon>
        <taxon>Magnoliopsida</taxon>
        <taxon>Liliopsida</taxon>
        <taxon>Zingiberales</taxon>
        <taxon>Musaceae</taxon>
        <taxon>Ensete</taxon>
    </lineage>
</organism>
<feature type="compositionally biased region" description="Basic and acidic residues" evidence="1">
    <location>
        <begin position="229"/>
        <end position="254"/>
    </location>
</feature>
<accession>A0A427APD7</accession>
<reference evidence="2 3" key="1">
    <citation type="journal article" date="2014" name="Agronomy (Basel)">
        <title>A Draft Genome Sequence for Ensete ventricosum, the Drought-Tolerant Tree Against Hunger.</title>
        <authorList>
            <person name="Harrison J."/>
            <person name="Moore K.A."/>
            <person name="Paszkiewicz K."/>
            <person name="Jones T."/>
            <person name="Grant M."/>
            <person name="Ambacheew D."/>
            <person name="Muzemil S."/>
            <person name="Studholme D.J."/>
        </authorList>
    </citation>
    <scope>NUCLEOTIDE SEQUENCE [LARGE SCALE GENOMIC DNA]</scope>
</reference>
<dbReference type="Proteomes" id="UP000287651">
    <property type="component" value="Unassembled WGS sequence"/>
</dbReference>
<name>A0A427APD7_ENSVE</name>
<evidence type="ECO:0000256" key="1">
    <source>
        <dbReference type="SAM" id="MobiDB-lite"/>
    </source>
</evidence>
<proteinExistence type="predicted"/>
<sequence length="408" mass="46689">MQTRTGLTRWNAVLAVRILGSDLASRMVLVRRSEAEGRQWKKDEVLSLYRFFFPTLFGYIHKFRRDGEIHRMVVESTDYHRWPLEEEEEEDDLRKQVELWASALLPSKPRYVFVGEHCRPELGCHVGSERDRDVAAVTLPSGSGSVHRPLHTRHGWCRSIIWSTEQAYSPTDGDRPPPHISRCRKSSAKLKADANGTEATLVVIVHSHVRPSPTLLLWWGKPVQRRKPGAEGRQFRYAQKDEAPDEQRRYREPRSSSSSRRPAWVHGFLSARPVGSYCSTVSVAERRRDKGERHEHLLQVNVHAVDRQAETGRSASCDRFLRCGEKTTAVCPTTEQLNLFLLVLESPVNEGDGRVKRMSLKVFGSIEERTVVAGWYRSTARRIRMSELPVGDGCVDRGSLPTFDREEK</sequence>
<comment type="caution">
    <text evidence="2">The sequence shown here is derived from an EMBL/GenBank/DDBJ whole genome shotgun (WGS) entry which is preliminary data.</text>
</comment>
<gene>
    <name evidence="2" type="ORF">B296_00008586</name>
</gene>
<feature type="region of interest" description="Disordered" evidence="1">
    <location>
        <begin position="229"/>
        <end position="262"/>
    </location>
</feature>
<dbReference type="AlphaFoldDB" id="A0A427APD7"/>
<evidence type="ECO:0000313" key="2">
    <source>
        <dbReference type="EMBL" id="RRT78087.1"/>
    </source>
</evidence>
<evidence type="ECO:0000313" key="3">
    <source>
        <dbReference type="Proteomes" id="UP000287651"/>
    </source>
</evidence>
<protein>
    <submittedName>
        <fullName evidence="2">Uncharacterized protein</fullName>
    </submittedName>
</protein>